<comment type="caution">
    <text evidence="1">The sequence shown here is derived from an EMBL/GenBank/DDBJ whole genome shotgun (WGS) entry which is preliminary data.</text>
</comment>
<dbReference type="Gene3D" id="2.170.120.40">
    <property type="entry name" value="YbbR-like domain"/>
    <property type="match status" value="2"/>
</dbReference>
<evidence type="ECO:0000313" key="2">
    <source>
        <dbReference type="Proteomes" id="UP000677218"/>
    </source>
</evidence>
<evidence type="ECO:0000313" key="1">
    <source>
        <dbReference type="EMBL" id="GFZ27148.1"/>
    </source>
</evidence>
<dbReference type="Pfam" id="PF07949">
    <property type="entry name" value="YbbR"/>
    <property type="match status" value="3"/>
</dbReference>
<dbReference type="InterPro" id="IPR053154">
    <property type="entry name" value="c-di-AMP_regulator"/>
</dbReference>
<dbReference type="EMBL" id="BMAY01000006">
    <property type="protein sequence ID" value="GFZ27148.1"/>
    <property type="molecule type" value="Genomic_DNA"/>
</dbReference>
<sequence>MIAILLVIYIDTTQTGFVTQGESNKTKQTATETQTMKTNLQVSVDTDKYYVTGYPEKIKLTIEGSSSLVTSTVNTQAFRAYIDLTKLGVGKHKVRVQVTGLSKQLSYYVKPQTVTVNIQRRKSRTLPVQIEYNKNNVASGYDQETATVSPSTVEVSGPKSEVNRVSQIVAKLNVPNGLNRTYSRTVILVAEDKNGQQLNVNISPSTAQVKLPLSVSKKTVKLKLNPRNEKSNKVYSLTAKQTKVTVYGKKSVISKLKQLTVNVDLAHINASTTQSFPITLPSGVARTDPANVNIQIKVKDSSATKNSD</sequence>
<gene>
    <name evidence="1" type="ORF">LCB40_10280</name>
</gene>
<proteinExistence type="predicted"/>
<dbReference type="PANTHER" id="PTHR37804:SF1">
    <property type="entry name" value="CDAA REGULATORY PROTEIN CDAR"/>
    <property type="match status" value="1"/>
</dbReference>
<evidence type="ECO:0008006" key="3">
    <source>
        <dbReference type="Google" id="ProtNLM"/>
    </source>
</evidence>
<dbReference type="Gene3D" id="2.170.120.30">
    <property type="match status" value="1"/>
</dbReference>
<name>A0A916VIC4_9LACO</name>
<accession>A0A916VIC4</accession>
<organism evidence="1 2">
    <name type="scientific">Lactobacillus corticis</name>
    <dbReference type="NCBI Taxonomy" id="2201249"/>
    <lineage>
        <taxon>Bacteria</taxon>
        <taxon>Bacillati</taxon>
        <taxon>Bacillota</taxon>
        <taxon>Bacilli</taxon>
        <taxon>Lactobacillales</taxon>
        <taxon>Lactobacillaceae</taxon>
        <taxon>Lactobacillus</taxon>
    </lineage>
</organism>
<protein>
    <recommendedName>
        <fullName evidence="3">Cell surface protein</fullName>
    </recommendedName>
</protein>
<dbReference type="InterPro" id="IPR012505">
    <property type="entry name" value="YbbR"/>
</dbReference>
<dbReference type="AlphaFoldDB" id="A0A916VIC4"/>
<keyword evidence="2" id="KW-1185">Reference proteome</keyword>
<reference evidence="1" key="1">
    <citation type="submission" date="2020-08" db="EMBL/GenBank/DDBJ databases">
        <title>Taxonomic study for Lactobacillus species isolated from hardwood bark.</title>
        <authorList>
            <person name="Tohno M."/>
            <person name="Tanizawa Y."/>
        </authorList>
    </citation>
    <scope>NUCLEOTIDE SEQUENCE</scope>
    <source>
        <strain evidence="1">B40</strain>
    </source>
</reference>
<dbReference type="Proteomes" id="UP000677218">
    <property type="component" value="Unassembled WGS sequence"/>
</dbReference>
<dbReference type="PANTHER" id="PTHR37804">
    <property type="entry name" value="CDAA REGULATORY PROTEIN CDAR"/>
    <property type="match status" value="1"/>
</dbReference>